<gene>
    <name evidence="1" type="ORF">ACOLOM_LOCUS13816</name>
</gene>
<comment type="caution">
    <text evidence="1">The sequence shown here is derived from an EMBL/GenBank/DDBJ whole genome shotgun (WGS) entry which is preliminary data.</text>
</comment>
<feature type="non-terminal residue" evidence="1">
    <location>
        <position position="109"/>
    </location>
</feature>
<feature type="non-terminal residue" evidence="1">
    <location>
        <position position="1"/>
    </location>
</feature>
<evidence type="ECO:0000313" key="1">
    <source>
        <dbReference type="EMBL" id="CAG8771358.1"/>
    </source>
</evidence>
<accession>A0ACA9R0I3</accession>
<organism evidence="1 2">
    <name type="scientific">Acaulospora colombiana</name>
    <dbReference type="NCBI Taxonomy" id="27376"/>
    <lineage>
        <taxon>Eukaryota</taxon>
        <taxon>Fungi</taxon>
        <taxon>Fungi incertae sedis</taxon>
        <taxon>Mucoromycota</taxon>
        <taxon>Glomeromycotina</taxon>
        <taxon>Glomeromycetes</taxon>
        <taxon>Diversisporales</taxon>
        <taxon>Acaulosporaceae</taxon>
        <taxon>Acaulospora</taxon>
    </lineage>
</organism>
<sequence>NNLSLIKSEASKEDDEYRETVAWYESKSRDEGIDACLKKHSLDLLVTPWSAYVPAVAGYPLLIKPVRRVPEEPYVSAPGLPFGIAFIGGAWSERTLIGCAYSLEQKTRA</sequence>
<keyword evidence="2" id="KW-1185">Reference proteome</keyword>
<evidence type="ECO:0000313" key="2">
    <source>
        <dbReference type="Proteomes" id="UP000789525"/>
    </source>
</evidence>
<dbReference type="EMBL" id="CAJVPT010065087">
    <property type="protein sequence ID" value="CAG8771358.1"/>
    <property type="molecule type" value="Genomic_DNA"/>
</dbReference>
<dbReference type="Proteomes" id="UP000789525">
    <property type="component" value="Unassembled WGS sequence"/>
</dbReference>
<name>A0ACA9R0I3_9GLOM</name>
<protein>
    <submittedName>
        <fullName evidence="1">14968_t:CDS:1</fullName>
    </submittedName>
</protein>
<proteinExistence type="predicted"/>
<reference evidence="1" key="1">
    <citation type="submission" date="2021-06" db="EMBL/GenBank/DDBJ databases">
        <authorList>
            <person name="Kallberg Y."/>
            <person name="Tangrot J."/>
            <person name="Rosling A."/>
        </authorList>
    </citation>
    <scope>NUCLEOTIDE SEQUENCE</scope>
    <source>
        <strain evidence="1">CL356</strain>
    </source>
</reference>